<name>A0A1I7XFL1_HETBA</name>
<dbReference type="AlphaFoldDB" id="A0A1I7XFL1"/>
<reference evidence="3" key="1">
    <citation type="submission" date="2016-11" db="UniProtKB">
        <authorList>
            <consortium name="WormBaseParasite"/>
        </authorList>
    </citation>
    <scope>IDENTIFICATION</scope>
</reference>
<accession>A0A1I7XFL1</accession>
<feature type="domain" description="2-oxoacid dehydrogenase acyltransferase catalytic" evidence="1">
    <location>
        <begin position="9"/>
        <end position="48"/>
    </location>
</feature>
<evidence type="ECO:0000313" key="2">
    <source>
        <dbReference type="Proteomes" id="UP000095283"/>
    </source>
</evidence>
<sequence length="48" mass="5609">MPISYSYRSTKVMRVTLSCDHRTVDGAVGAVWLRHFKEFLEKPHTMLL</sequence>
<evidence type="ECO:0000259" key="1">
    <source>
        <dbReference type="Pfam" id="PF00198"/>
    </source>
</evidence>
<dbReference type="SUPFAM" id="SSF52777">
    <property type="entry name" value="CoA-dependent acyltransferases"/>
    <property type="match status" value="1"/>
</dbReference>
<proteinExistence type="predicted"/>
<organism evidence="2 3">
    <name type="scientific">Heterorhabditis bacteriophora</name>
    <name type="common">Entomopathogenic nematode worm</name>
    <dbReference type="NCBI Taxonomy" id="37862"/>
    <lineage>
        <taxon>Eukaryota</taxon>
        <taxon>Metazoa</taxon>
        <taxon>Ecdysozoa</taxon>
        <taxon>Nematoda</taxon>
        <taxon>Chromadorea</taxon>
        <taxon>Rhabditida</taxon>
        <taxon>Rhabditina</taxon>
        <taxon>Rhabditomorpha</taxon>
        <taxon>Strongyloidea</taxon>
        <taxon>Heterorhabditidae</taxon>
        <taxon>Heterorhabditis</taxon>
    </lineage>
</organism>
<evidence type="ECO:0000313" key="3">
    <source>
        <dbReference type="WBParaSite" id="Hba_16465"/>
    </source>
</evidence>
<dbReference type="Proteomes" id="UP000095283">
    <property type="component" value="Unplaced"/>
</dbReference>
<dbReference type="InterPro" id="IPR023213">
    <property type="entry name" value="CAT-like_dom_sf"/>
</dbReference>
<dbReference type="Pfam" id="PF00198">
    <property type="entry name" value="2-oxoacid_dh"/>
    <property type="match status" value="1"/>
</dbReference>
<keyword evidence="2" id="KW-1185">Reference proteome</keyword>
<dbReference type="InterPro" id="IPR001078">
    <property type="entry name" value="2-oxoacid_DH_actylTfrase"/>
</dbReference>
<dbReference type="Gene3D" id="3.30.559.10">
    <property type="entry name" value="Chloramphenicol acetyltransferase-like domain"/>
    <property type="match status" value="1"/>
</dbReference>
<dbReference type="WBParaSite" id="Hba_16465">
    <property type="protein sequence ID" value="Hba_16465"/>
    <property type="gene ID" value="Hba_16465"/>
</dbReference>
<dbReference type="GO" id="GO:0016746">
    <property type="term" value="F:acyltransferase activity"/>
    <property type="evidence" value="ECO:0007669"/>
    <property type="project" value="InterPro"/>
</dbReference>
<protein>
    <submittedName>
        <fullName evidence="3">2-oxoacid_dh domain-containing protein</fullName>
    </submittedName>
</protein>